<keyword evidence="3 5" id="KW-0326">Glycosidase</keyword>
<reference evidence="5 6" key="1">
    <citation type="submission" date="2017-03" db="EMBL/GenBank/DDBJ databases">
        <title>Genome sequence of Clostridium oryzae DSM 28571.</title>
        <authorList>
            <person name="Poehlein A."/>
            <person name="Daniel R."/>
        </authorList>
    </citation>
    <scope>NUCLEOTIDE SEQUENCE [LARGE SCALE GENOMIC DNA]</scope>
    <source>
        <strain evidence="5 6">DSM 28571</strain>
    </source>
</reference>
<evidence type="ECO:0000259" key="4">
    <source>
        <dbReference type="SMART" id="SM00642"/>
    </source>
</evidence>
<comment type="similarity">
    <text evidence="1">Belongs to the glycosyl hydrolase 13 family.</text>
</comment>
<gene>
    <name evidence="5" type="ORF">CLORY_07680</name>
</gene>
<dbReference type="SUPFAM" id="SSF51011">
    <property type="entry name" value="Glycosyl hydrolase domain"/>
    <property type="match status" value="1"/>
</dbReference>
<feature type="domain" description="Glycosyl hydrolase family 13 catalytic" evidence="4">
    <location>
        <begin position="137"/>
        <end position="494"/>
    </location>
</feature>
<evidence type="ECO:0000313" key="5">
    <source>
        <dbReference type="EMBL" id="OPJ64203.1"/>
    </source>
</evidence>
<dbReference type="AlphaFoldDB" id="A0A1V4IWE5"/>
<dbReference type="Proteomes" id="UP000190080">
    <property type="component" value="Unassembled WGS sequence"/>
</dbReference>
<evidence type="ECO:0000313" key="6">
    <source>
        <dbReference type="Proteomes" id="UP000190080"/>
    </source>
</evidence>
<dbReference type="OrthoDB" id="9805159at2"/>
<dbReference type="InterPro" id="IPR013783">
    <property type="entry name" value="Ig-like_fold"/>
</dbReference>
<sequence length="579" mass="67363">MLKEAVYHKINSDYAYAISKRDVVIKIRTGRDDLKKIKLFYMDKYKYFRNKETFKIEMKKVATDSLFDYYEAIVSHDFISLNYFFELVDGEKSLYYGNYLFSEEQPDEGSDFFSFPTIDENDIFVVPEWARESIVYQIFPERYNNGDKSNDPEDVKPWDSEVDTKIMLGGDLQGIIDKLNYMEDLGVNTIYLNPIFRAGSNHKYDTFNYFEIDPQFGSTETLKELVKEAHKRGIRIILDAVFNHSGIEFPPFKDVREKGEKSEYKAWFDIRKFPVEVKDEPDYATFAYGGHMPKLMTKNEATKKYLIDAATYWIREADIDGWRLDVADEVGHHFWKDFRQAVKAVKKDALIIGEVWYDSSSWLQGDQFDSVMNYVFSGAVKDFIATNKISPKEFSERIGAIRGLYKIPAYNVLWNLIDSHDTPRFLNVSEERVDKLALAAFIQFTFPGVPMVYYGDEIGMTGGHDPYCRRGMVWDERKQNKTLRDYYKKLITIRKTNKVLTYGDFNTILIDESKNVYGFKRELNGECLEGYINNGDISYVIEIENSTNAEDLVNGKIYVPVKGKIRIEIAAQSAVLIKL</sequence>
<dbReference type="Gene3D" id="2.60.40.1180">
    <property type="entry name" value="Golgi alpha-mannosidase II"/>
    <property type="match status" value="1"/>
</dbReference>
<dbReference type="GO" id="GO:0047798">
    <property type="term" value="F:cyclomaltodextrinase activity"/>
    <property type="evidence" value="ECO:0007669"/>
    <property type="project" value="UniProtKB-EC"/>
</dbReference>
<dbReference type="Gene3D" id="3.90.400.10">
    <property type="entry name" value="Oligo-1,6-glucosidase, Domain 2"/>
    <property type="match status" value="1"/>
</dbReference>
<protein>
    <submittedName>
        <fullName evidence="5">Cyclomaltodextrinase</fullName>
        <ecNumber evidence="5">3.2.1.54</ecNumber>
    </submittedName>
</protein>
<evidence type="ECO:0000256" key="3">
    <source>
        <dbReference type="ARBA" id="ARBA00023295"/>
    </source>
</evidence>
<keyword evidence="6" id="KW-1185">Reference proteome</keyword>
<comment type="caution">
    <text evidence="5">The sequence shown here is derived from an EMBL/GenBank/DDBJ whole genome shotgun (WGS) entry which is preliminary data.</text>
</comment>
<evidence type="ECO:0000256" key="1">
    <source>
        <dbReference type="ARBA" id="ARBA00008061"/>
    </source>
</evidence>
<keyword evidence="2 5" id="KW-0378">Hydrolase</keyword>
<dbReference type="InterPro" id="IPR013780">
    <property type="entry name" value="Glyco_hydro_b"/>
</dbReference>
<dbReference type="Pfam" id="PF02903">
    <property type="entry name" value="Alpha-amylase_N"/>
    <property type="match status" value="1"/>
</dbReference>
<dbReference type="Pfam" id="PF00128">
    <property type="entry name" value="Alpha-amylase"/>
    <property type="match status" value="1"/>
</dbReference>
<dbReference type="InterPro" id="IPR004185">
    <property type="entry name" value="Glyco_hydro_13_lg-like_dom"/>
</dbReference>
<evidence type="ECO:0000256" key="2">
    <source>
        <dbReference type="ARBA" id="ARBA00022801"/>
    </source>
</evidence>
<dbReference type="PANTHER" id="PTHR10357">
    <property type="entry name" value="ALPHA-AMYLASE FAMILY MEMBER"/>
    <property type="match status" value="1"/>
</dbReference>
<dbReference type="GO" id="GO:0005975">
    <property type="term" value="P:carbohydrate metabolic process"/>
    <property type="evidence" value="ECO:0007669"/>
    <property type="project" value="InterPro"/>
</dbReference>
<dbReference type="InterPro" id="IPR017853">
    <property type="entry name" value="GH"/>
</dbReference>
<name>A0A1V4IWE5_9CLOT</name>
<dbReference type="SMART" id="SM00642">
    <property type="entry name" value="Aamy"/>
    <property type="match status" value="1"/>
</dbReference>
<organism evidence="5 6">
    <name type="scientific">Clostridium oryzae</name>
    <dbReference type="NCBI Taxonomy" id="1450648"/>
    <lineage>
        <taxon>Bacteria</taxon>
        <taxon>Bacillati</taxon>
        <taxon>Bacillota</taxon>
        <taxon>Clostridia</taxon>
        <taxon>Eubacteriales</taxon>
        <taxon>Clostridiaceae</taxon>
        <taxon>Clostridium</taxon>
    </lineage>
</organism>
<proteinExistence type="inferred from homology"/>
<dbReference type="RefSeq" id="WP_079422206.1">
    <property type="nucleotide sequence ID" value="NZ_MZGV01000005.1"/>
</dbReference>
<accession>A0A1V4IWE5</accession>
<dbReference type="InterPro" id="IPR045857">
    <property type="entry name" value="O16G_dom_2"/>
</dbReference>
<dbReference type="EMBL" id="MZGV01000005">
    <property type="protein sequence ID" value="OPJ64203.1"/>
    <property type="molecule type" value="Genomic_DNA"/>
</dbReference>
<dbReference type="SUPFAM" id="SSF81296">
    <property type="entry name" value="E set domains"/>
    <property type="match status" value="1"/>
</dbReference>
<dbReference type="InterPro" id="IPR014756">
    <property type="entry name" value="Ig_E-set"/>
</dbReference>
<dbReference type="CDD" id="cd11338">
    <property type="entry name" value="AmyAc_CMD"/>
    <property type="match status" value="1"/>
</dbReference>
<dbReference type="STRING" id="1450648.CLORY_07680"/>
<dbReference type="InterPro" id="IPR006047">
    <property type="entry name" value="GH13_cat_dom"/>
</dbReference>
<dbReference type="PANTHER" id="PTHR10357:SF210">
    <property type="entry name" value="MALTODEXTRIN GLUCOSIDASE"/>
    <property type="match status" value="1"/>
</dbReference>
<dbReference type="Gene3D" id="2.60.40.10">
    <property type="entry name" value="Immunoglobulins"/>
    <property type="match status" value="1"/>
</dbReference>
<dbReference type="EC" id="3.2.1.54" evidence="5"/>
<dbReference type="Gene3D" id="3.20.20.80">
    <property type="entry name" value="Glycosidases"/>
    <property type="match status" value="1"/>
</dbReference>
<dbReference type="CDD" id="cd02857">
    <property type="entry name" value="E_set_CDase_PDE_N"/>
    <property type="match status" value="1"/>
</dbReference>
<dbReference type="SUPFAM" id="SSF51445">
    <property type="entry name" value="(Trans)glycosidases"/>
    <property type="match status" value="1"/>
</dbReference>